<dbReference type="GO" id="GO:0005886">
    <property type="term" value="C:plasma membrane"/>
    <property type="evidence" value="ECO:0007669"/>
    <property type="project" value="UniProtKB-SubCell"/>
</dbReference>
<keyword evidence="3 7" id="KW-0812">Transmembrane</keyword>
<evidence type="ECO:0000256" key="6">
    <source>
        <dbReference type="SAM" id="MobiDB-lite"/>
    </source>
</evidence>
<feature type="transmembrane region" description="Helical" evidence="7">
    <location>
        <begin position="33"/>
        <end position="54"/>
    </location>
</feature>
<evidence type="ECO:0000256" key="3">
    <source>
        <dbReference type="ARBA" id="ARBA00022692"/>
    </source>
</evidence>
<protein>
    <recommendedName>
        <fullName evidence="8">Cardiolipin synthase N-terminal domain-containing protein</fullName>
    </recommendedName>
</protein>
<reference evidence="9 10" key="1">
    <citation type="submission" date="2019-07" db="EMBL/GenBank/DDBJ databases">
        <title>Whole genome shotgun sequence of Cellulomonas soli NBRC 109434.</title>
        <authorList>
            <person name="Hosoyama A."/>
            <person name="Uohara A."/>
            <person name="Ohji S."/>
            <person name="Ichikawa N."/>
        </authorList>
    </citation>
    <scope>NUCLEOTIDE SEQUENCE [LARGE SCALE GENOMIC DNA]</scope>
    <source>
        <strain evidence="9 10">NBRC 109434</strain>
    </source>
</reference>
<feature type="domain" description="Cardiolipin synthase N-terminal" evidence="8">
    <location>
        <begin position="12"/>
        <end position="56"/>
    </location>
</feature>
<name>A0A512PG58_9CELL</name>
<organism evidence="9 10">
    <name type="scientific">Cellulomonas soli</name>
    <dbReference type="NCBI Taxonomy" id="931535"/>
    <lineage>
        <taxon>Bacteria</taxon>
        <taxon>Bacillati</taxon>
        <taxon>Actinomycetota</taxon>
        <taxon>Actinomycetes</taxon>
        <taxon>Micrococcales</taxon>
        <taxon>Cellulomonadaceae</taxon>
        <taxon>Cellulomonas</taxon>
    </lineage>
</organism>
<keyword evidence="5 7" id="KW-0472">Membrane</keyword>
<dbReference type="EMBL" id="BKAL01000011">
    <property type="protein sequence ID" value="GEP70188.1"/>
    <property type="molecule type" value="Genomic_DNA"/>
</dbReference>
<evidence type="ECO:0000259" key="8">
    <source>
        <dbReference type="Pfam" id="PF13396"/>
    </source>
</evidence>
<evidence type="ECO:0000313" key="10">
    <source>
        <dbReference type="Proteomes" id="UP000321798"/>
    </source>
</evidence>
<evidence type="ECO:0000313" key="9">
    <source>
        <dbReference type="EMBL" id="GEP70188.1"/>
    </source>
</evidence>
<dbReference type="Proteomes" id="UP000321798">
    <property type="component" value="Unassembled WGS sequence"/>
</dbReference>
<comment type="caution">
    <text evidence="9">The sequence shown here is derived from an EMBL/GenBank/DDBJ whole genome shotgun (WGS) entry which is preliminary data.</text>
</comment>
<keyword evidence="10" id="KW-1185">Reference proteome</keyword>
<evidence type="ECO:0000256" key="2">
    <source>
        <dbReference type="ARBA" id="ARBA00022475"/>
    </source>
</evidence>
<comment type="subcellular location">
    <subcellularLocation>
        <location evidence="1">Cell membrane</location>
        <topology evidence="1">Multi-pass membrane protein</topology>
    </subcellularLocation>
</comment>
<evidence type="ECO:0000256" key="7">
    <source>
        <dbReference type="SAM" id="Phobius"/>
    </source>
</evidence>
<dbReference type="AlphaFoldDB" id="A0A512PG58"/>
<dbReference type="InterPro" id="IPR027379">
    <property type="entry name" value="CLS_N"/>
</dbReference>
<feature type="region of interest" description="Disordered" evidence="6">
    <location>
        <begin position="62"/>
        <end position="120"/>
    </location>
</feature>
<proteinExistence type="predicted"/>
<dbReference type="RefSeq" id="WP_146953976.1">
    <property type="nucleotide sequence ID" value="NZ_BAABBJ010000014.1"/>
</dbReference>
<evidence type="ECO:0000256" key="5">
    <source>
        <dbReference type="ARBA" id="ARBA00023136"/>
    </source>
</evidence>
<gene>
    <name evidence="9" type="ORF">CSO01_29030</name>
</gene>
<evidence type="ECO:0000256" key="1">
    <source>
        <dbReference type="ARBA" id="ARBA00004651"/>
    </source>
</evidence>
<dbReference type="OrthoDB" id="3298527at2"/>
<accession>A0A512PG58</accession>
<evidence type="ECO:0000256" key="4">
    <source>
        <dbReference type="ARBA" id="ARBA00022989"/>
    </source>
</evidence>
<feature type="compositionally biased region" description="Basic and acidic residues" evidence="6">
    <location>
        <begin position="91"/>
        <end position="106"/>
    </location>
</feature>
<dbReference type="Pfam" id="PF13396">
    <property type="entry name" value="PLDc_N"/>
    <property type="match status" value="1"/>
</dbReference>
<sequence length="120" mass="12817">MRYLPLLLAIGLAVYCALDVARSTEEERLGLPRVVWTVLVVVAPFVGGIVWLVVSRSRRAAVATGTTGSPGPSVAPGRRRPGPVAPDDDPDFLRGLDDERRRREQGTAEGGAGESGQRPE</sequence>
<keyword evidence="4 7" id="KW-1133">Transmembrane helix</keyword>
<keyword evidence="2" id="KW-1003">Cell membrane</keyword>